<protein>
    <recommendedName>
        <fullName evidence="1">ATP-citrate synthase citrate-binding domain-containing protein</fullName>
    </recommendedName>
</protein>
<evidence type="ECO:0000313" key="3">
    <source>
        <dbReference type="Proteomes" id="UP000719766"/>
    </source>
</evidence>
<feature type="domain" description="ATP-citrate synthase citrate-binding" evidence="1">
    <location>
        <begin position="13"/>
        <end position="97"/>
    </location>
</feature>
<dbReference type="EMBL" id="JABBWE010000122">
    <property type="protein sequence ID" value="KAG1785006.1"/>
    <property type="molecule type" value="Genomic_DNA"/>
</dbReference>
<dbReference type="InterPro" id="IPR016102">
    <property type="entry name" value="Succinyl-CoA_synth-like"/>
</dbReference>
<dbReference type="SUPFAM" id="SSF52210">
    <property type="entry name" value="Succinyl-CoA synthetase domains"/>
    <property type="match status" value="1"/>
</dbReference>
<organism evidence="2 3">
    <name type="scientific">Suillus plorans</name>
    <dbReference type="NCBI Taxonomy" id="116603"/>
    <lineage>
        <taxon>Eukaryota</taxon>
        <taxon>Fungi</taxon>
        <taxon>Dikarya</taxon>
        <taxon>Basidiomycota</taxon>
        <taxon>Agaricomycotina</taxon>
        <taxon>Agaricomycetes</taxon>
        <taxon>Agaricomycetidae</taxon>
        <taxon>Boletales</taxon>
        <taxon>Suillineae</taxon>
        <taxon>Suillaceae</taxon>
        <taxon>Suillus</taxon>
    </lineage>
</organism>
<comment type="caution">
    <text evidence="2">The sequence shown here is derived from an EMBL/GenBank/DDBJ whole genome shotgun (WGS) entry which is preliminary data.</text>
</comment>
<dbReference type="Pfam" id="PF16114">
    <property type="entry name" value="Citrate_bind"/>
    <property type="match status" value="2"/>
</dbReference>
<evidence type="ECO:0000259" key="1">
    <source>
        <dbReference type="Pfam" id="PF16114"/>
    </source>
</evidence>
<gene>
    <name evidence="2" type="ORF">HD556DRAFT_1451171</name>
</gene>
<dbReference type="OrthoDB" id="2691072at2759"/>
<dbReference type="AlphaFoldDB" id="A0A9P7ABH7"/>
<feature type="domain" description="ATP-citrate synthase citrate-binding" evidence="1">
    <location>
        <begin position="100"/>
        <end position="138"/>
    </location>
</feature>
<reference evidence="2" key="1">
    <citation type="journal article" date="2020" name="New Phytol.">
        <title>Comparative genomics reveals dynamic genome evolution in host specialist ectomycorrhizal fungi.</title>
        <authorList>
            <person name="Lofgren L.A."/>
            <person name="Nguyen N.H."/>
            <person name="Vilgalys R."/>
            <person name="Ruytinx J."/>
            <person name="Liao H.L."/>
            <person name="Branco S."/>
            <person name="Kuo A."/>
            <person name="LaButti K."/>
            <person name="Lipzen A."/>
            <person name="Andreopoulos W."/>
            <person name="Pangilinan J."/>
            <person name="Riley R."/>
            <person name="Hundley H."/>
            <person name="Na H."/>
            <person name="Barry K."/>
            <person name="Grigoriev I.V."/>
            <person name="Stajich J.E."/>
            <person name="Kennedy P.G."/>
        </authorList>
    </citation>
    <scope>NUCLEOTIDE SEQUENCE</scope>
    <source>
        <strain evidence="2">S12</strain>
    </source>
</reference>
<dbReference type="InterPro" id="IPR032263">
    <property type="entry name" value="Citrate-bd"/>
</dbReference>
<accession>A0A9P7ABH7</accession>
<dbReference type="RefSeq" id="XP_041152491.1">
    <property type="nucleotide sequence ID" value="XM_041307902.1"/>
</dbReference>
<name>A0A9P7ABH7_9AGAM</name>
<dbReference type="Gene3D" id="3.40.50.261">
    <property type="entry name" value="Succinyl-CoA synthetase domains"/>
    <property type="match status" value="2"/>
</dbReference>
<evidence type="ECO:0000313" key="2">
    <source>
        <dbReference type="EMBL" id="KAG1785006.1"/>
    </source>
</evidence>
<dbReference type="Proteomes" id="UP000719766">
    <property type="component" value="Unassembled WGS sequence"/>
</dbReference>
<dbReference type="GeneID" id="64601666"/>
<proteinExistence type="predicted"/>
<keyword evidence="3" id="KW-1185">Reference proteome</keyword>
<sequence length="207" mass="21700">MNFTGTTIYSVYINASTGASLKLTTFKPIGHVWTMVAGGGASIVHSDSIAAADFAHKLANYGEYSGAPSEVDLLTRPPPCPDGKIFIVGGGIANFTNPVPNWQEGLKVMCLLGESLGVPIHVFGPGTHITKIMPLALSLKSTTSMKAPTSVLATAPGSPKISPATPEHGANDVGTIHAEGERTRPNDVVVCFDSLDHQRLQARIQTP</sequence>